<gene>
    <name evidence="1" type="ORF">S01H1_17331</name>
</gene>
<comment type="caution">
    <text evidence="1">The sequence shown here is derived from an EMBL/GenBank/DDBJ whole genome shotgun (WGS) entry which is preliminary data.</text>
</comment>
<sequence length="31" mass="3417">ACDTIELMTDIDSVNNYDVVNTPGWTDFVAP</sequence>
<protein>
    <submittedName>
        <fullName evidence="1">Uncharacterized protein</fullName>
    </submittedName>
</protein>
<evidence type="ECO:0000313" key="1">
    <source>
        <dbReference type="EMBL" id="GAF71089.1"/>
    </source>
</evidence>
<dbReference type="AlphaFoldDB" id="X0RQF6"/>
<dbReference type="EMBL" id="BARS01009186">
    <property type="protein sequence ID" value="GAF71089.1"/>
    <property type="molecule type" value="Genomic_DNA"/>
</dbReference>
<proteinExistence type="predicted"/>
<feature type="non-terminal residue" evidence="1">
    <location>
        <position position="1"/>
    </location>
</feature>
<organism evidence="1">
    <name type="scientific">marine sediment metagenome</name>
    <dbReference type="NCBI Taxonomy" id="412755"/>
    <lineage>
        <taxon>unclassified sequences</taxon>
        <taxon>metagenomes</taxon>
        <taxon>ecological metagenomes</taxon>
    </lineage>
</organism>
<name>X0RQF6_9ZZZZ</name>
<accession>X0RQF6</accession>
<reference evidence="1" key="1">
    <citation type="journal article" date="2014" name="Front. Microbiol.">
        <title>High frequency of phylogenetically diverse reductive dehalogenase-homologous genes in deep subseafloor sedimentary metagenomes.</title>
        <authorList>
            <person name="Kawai M."/>
            <person name="Futagami T."/>
            <person name="Toyoda A."/>
            <person name="Takaki Y."/>
            <person name="Nishi S."/>
            <person name="Hori S."/>
            <person name="Arai W."/>
            <person name="Tsubouchi T."/>
            <person name="Morono Y."/>
            <person name="Uchiyama I."/>
            <person name="Ito T."/>
            <person name="Fujiyama A."/>
            <person name="Inagaki F."/>
            <person name="Takami H."/>
        </authorList>
    </citation>
    <scope>NUCLEOTIDE SEQUENCE</scope>
    <source>
        <strain evidence="1">Expedition CK06-06</strain>
    </source>
</reference>